<dbReference type="PANTHER" id="PTHR43156">
    <property type="entry name" value="STAGE II SPORULATION PROTEIN E-RELATED"/>
    <property type="match status" value="1"/>
</dbReference>
<keyword evidence="2" id="KW-0175">Coiled coil</keyword>
<evidence type="ECO:0000313" key="5">
    <source>
        <dbReference type="EMBL" id="QKG79574.1"/>
    </source>
</evidence>
<dbReference type="InterPro" id="IPR052016">
    <property type="entry name" value="Bact_Sigma-Reg"/>
</dbReference>
<name>A0A7D4AWL7_9BACT</name>
<protein>
    <submittedName>
        <fullName evidence="5">SpoIIE family protein phosphatase</fullName>
    </submittedName>
</protein>
<organism evidence="5 6">
    <name type="scientific">Tenuifilum thalassicum</name>
    <dbReference type="NCBI Taxonomy" id="2590900"/>
    <lineage>
        <taxon>Bacteria</taxon>
        <taxon>Pseudomonadati</taxon>
        <taxon>Bacteroidota</taxon>
        <taxon>Bacteroidia</taxon>
        <taxon>Bacteroidales</taxon>
        <taxon>Tenuifilaceae</taxon>
        <taxon>Tenuifilum</taxon>
    </lineage>
</organism>
<keyword evidence="6" id="KW-1185">Reference proteome</keyword>
<dbReference type="Proteomes" id="UP000500961">
    <property type="component" value="Chromosome"/>
</dbReference>
<feature type="domain" description="PPM-type phosphatase" evidence="4">
    <location>
        <begin position="253"/>
        <end position="449"/>
    </location>
</feature>
<dbReference type="Pfam" id="PF07228">
    <property type="entry name" value="SpoIIE"/>
    <property type="match status" value="1"/>
</dbReference>
<feature type="coiled-coil region" evidence="2">
    <location>
        <begin position="47"/>
        <end position="120"/>
    </location>
</feature>
<gene>
    <name evidence="5" type="ORF">FHG85_04630</name>
</gene>
<feature type="coiled-coil region" evidence="2">
    <location>
        <begin position="166"/>
        <end position="197"/>
    </location>
</feature>
<sequence>MNNPRLILNSLKLLAQNYDNMGNTAKASEFSGMASAYEQQLQTQQLKNEYETKVVQSQAEAERERMQRTQQELLMSLRELKAKATQDSLNYALMRKQDSLRKAEEEAQRKQTEIDLLTTDRMLKEAQLREQQAQSRVQRLIIFSGGFIVLILLVSSIAIYKNYNDKKKANELLNLQNIEIQKQRDQIQKQNENISKSINYAQGIQKALLPPQTSLQQLFPESFIFFRPRDVVSGDYYWFKELTKGFDSKEKTGKIAVSAIDCTGHGVPGAFLSMIGYNLLDDIVFRGIHKPGAILKELNNGIRRTLRQDETDNRDGMDMALCVVDTNTNTVEFSGAKNPLVYVVNNEVTRIRGDKESIGGGMDYRDDDFNTHVIKVESPTWFYMFSDGFIDQFGGPDGRKFMIRNFIDLLGSIAILPPEQQREILKNTLKEWIGTKYPQVDDILVLGFKIEPS</sequence>
<dbReference type="KEGG" id="ttz:FHG85_04630"/>
<dbReference type="EMBL" id="CP041345">
    <property type="protein sequence ID" value="QKG79574.1"/>
    <property type="molecule type" value="Genomic_DNA"/>
</dbReference>
<reference evidence="5 6" key="1">
    <citation type="submission" date="2019-07" db="EMBL/GenBank/DDBJ databases">
        <title>Thalassofilum flectens gen. nov., sp. nov., a novel moderate thermophilic anaerobe from a shallow sea hot spring in Kunashir Island (Russia), representing a new family in the order Bacteroidales, and proposal of Thalassofilacea fam. nov.</title>
        <authorList>
            <person name="Kochetkova T.V."/>
            <person name="Podosokorskaya O.A."/>
            <person name="Novikov A."/>
            <person name="Elcheninov A.G."/>
            <person name="Toshchakov S.V."/>
            <person name="Kublanov I.V."/>
        </authorList>
    </citation>
    <scope>NUCLEOTIDE SEQUENCE [LARGE SCALE GENOMIC DNA]</scope>
    <source>
        <strain evidence="5 6">38-H</strain>
    </source>
</reference>
<dbReference type="GO" id="GO:0016791">
    <property type="term" value="F:phosphatase activity"/>
    <property type="evidence" value="ECO:0007669"/>
    <property type="project" value="TreeGrafter"/>
</dbReference>
<dbReference type="InterPro" id="IPR036457">
    <property type="entry name" value="PPM-type-like_dom_sf"/>
</dbReference>
<keyword evidence="3" id="KW-1133">Transmembrane helix</keyword>
<accession>A0A7D4AWL7</accession>
<keyword evidence="1" id="KW-0378">Hydrolase</keyword>
<dbReference type="Gene3D" id="3.60.40.10">
    <property type="entry name" value="PPM-type phosphatase domain"/>
    <property type="match status" value="1"/>
</dbReference>
<evidence type="ECO:0000313" key="6">
    <source>
        <dbReference type="Proteomes" id="UP000500961"/>
    </source>
</evidence>
<keyword evidence="3" id="KW-0472">Membrane</keyword>
<dbReference type="AlphaFoldDB" id="A0A7D4AWL7"/>
<dbReference type="PANTHER" id="PTHR43156:SF9">
    <property type="entry name" value="HAMP DOMAIN-CONTAINING PROTEIN"/>
    <property type="match status" value="1"/>
</dbReference>
<evidence type="ECO:0000259" key="4">
    <source>
        <dbReference type="Pfam" id="PF07228"/>
    </source>
</evidence>
<evidence type="ECO:0000256" key="1">
    <source>
        <dbReference type="ARBA" id="ARBA00022801"/>
    </source>
</evidence>
<evidence type="ECO:0000256" key="2">
    <source>
        <dbReference type="SAM" id="Coils"/>
    </source>
</evidence>
<dbReference type="InterPro" id="IPR001932">
    <property type="entry name" value="PPM-type_phosphatase-like_dom"/>
</dbReference>
<evidence type="ECO:0000256" key="3">
    <source>
        <dbReference type="SAM" id="Phobius"/>
    </source>
</evidence>
<proteinExistence type="predicted"/>
<feature type="transmembrane region" description="Helical" evidence="3">
    <location>
        <begin position="140"/>
        <end position="160"/>
    </location>
</feature>
<keyword evidence="3" id="KW-0812">Transmembrane</keyword>